<keyword evidence="3" id="KW-0808">Transferase</keyword>
<evidence type="ECO:0000313" key="3">
    <source>
        <dbReference type="EMBL" id="GHF99925.1"/>
    </source>
</evidence>
<feature type="transmembrane region" description="Helical" evidence="1">
    <location>
        <begin position="113"/>
        <end position="135"/>
    </location>
</feature>
<evidence type="ECO:0000259" key="2">
    <source>
        <dbReference type="Pfam" id="PF06580"/>
    </source>
</evidence>
<keyword evidence="1" id="KW-0472">Membrane</keyword>
<dbReference type="InterPro" id="IPR010559">
    <property type="entry name" value="Sig_transdc_His_kin_internal"/>
</dbReference>
<dbReference type="PANTHER" id="PTHR34220">
    <property type="entry name" value="SENSOR HISTIDINE KINASE YPDA"/>
    <property type="match status" value="1"/>
</dbReference>
<keyword evidence="3" id="KW-0418">Kinase</keyword>
<comment type="caution">
    <text evidence="3">The sequence shown here is derived from an EMBL/GenBank/DDBJ whole genome shotgun (WGS) entry which is preliminary data.</text>
</comment>
<reference evidence="3" key="2">
    <citation type="submission" date="2020-09" db="EMBL/GenBank/DDBJ databases">
        <authorList>
            <person name="Sun Q."/>
            <person name="Kim S."/>
        </authorList>
    </citation>
    <scope>NUCLEOTIDE SEQUENCE</scope>
    <source>
        <strain evidence="3">KCTC 42731</strain>
    </source>
</reference>
<organism evidence="3 4">
    <name type="scientific">Thalassotalea marina</name>
    <dbReference type="NCBI Taxonomy" id="1673741"/>
    <lineage>
        <taxon>Bacteria</taxon>
        <taxon>Pseudomonadati</taxon>
        <taxon>Pseudomonadota</taxon>
        <taxon>Gammaproteobacteria</taxon>
        <taxon>Alteromonadales</taxon>
        <taxon>Colwelliaceae</taxon>
        <taxon>Thalassotalea</taxon>
    </lineage>
</organism>
<dbReference type="EMBL" id="BNCK01000007">
    <property type="protein sequence ID" value="GHF99925.1"/>
    <property type="molecule type" value="Genomic_DNA"/>
</dbReference>
<dbReference type="AlphaFoldDB" id="A0A919BMI8"/>
<gene>
    <name evidence="3" type="ORF">GCM10017161_30620</name>
</gene>
<feature type="domain" description="Signal transduction histidine kinase internal region" evidence="2">
    <location>
        <begin position="158"/>
        <end position="237"/>
    </location>
</feature>
<keyword evidence="4" id="KW-1185">Reference proteome</keyword>
<dbReference type="SUPFAM" id="SSF55874">
    <property type="entry name" value="ATPase domain of HSP90 chaperone/DNA topoisomerase II/histidine kinase"/>
    <property type="match status" value="1"/>
</dbReference>
<dbReference type="Gene3D" id="3.30.565.10">
    <property type="entry name" value="Histidine kinase-like ATPase, C-terminal domain"/>
    <property type="match status" value="1"/>
</dbReference>
<feature type="transmembrane region" description="Helical" evidence="1">
    <location>
        <begin position="43"/>
        <end position="60"/>
    </location>
</feature>
<evidence type="ECO:0000313" key="4">
    <source>
        <dbReference type="Proteomes" id="UP000623842"/>
    </source>
</evidence>
<evidence type="ECO:0000256" key="1">
    <source>
        <dbReference type="SAM" id="Phobius"/>
    </source>
</evidence>
<dbReference type="InterPro" id="IPR050640">
    <property type="entry name" value="Bact_2-comp_sensor_kinase"/>
</dbReference>
<dbReference type="Proteomes" id="UP000623842">
    <property type="component" value="Unassembled WGS sequence"/>
</dbReference>
<protein>
    <submittedName>
        <fullName evidence="3">Histidine kinase</fullName>
    </submittedName>
</protein>
<sequence length="344" mass="39060">MSKSDNKMFWLCQVLGWGAFTLLNLTVRGYFSHFAIGELINSLTLYIAFIATTTCTRWYFKRYLQSDNVAWNFVQVVLISVLTAFVTNLIVSSALFPFFEPLYGVPLTEPMRYFWLALPNLVFLSLLWSITYLTIRRQFLLKSTSAQNSALQSSLKAAQLDILLNQLNPHFMFNAINNIRALILEDPAKARDCLTDLSDVMRTTMQVKQDKEWTLHEELQLVDSYLNLNKLQFENKLSITKSIDEQALSSKVPCMMVQLLVENAIKHGIGKRRAGGDIHIDIRLESEVLTLCVNNSGELNTDADTTGVGTRNIKSRLNILYGEQAHYSLKQVDDMVQASIVIGK</sequence>
<dbReference type="InterPro" id="IPR036890">
    <property type="entry name" value="HATPase_C_sf"/>
</dbReference>
<proteinExistence type="predicted"/>
<name>A0A919BMI8_9GAMM</name>
<feature type="transmembrane region" description="Helical" evidence="1">
    <location>
        <begin position="72"/>
        <end position="93"/>
    </location>
</feature>
<dbReference type="Pfam" id="PF06580">
    <property type="entry name" value="His_kinase"/>
    <property type="match status" value="1"/>
</dbReference>
<dbReference type="GO" id="GO:0000155">
    <property type="term" value="F:phosphorelay sensor kinase activity"/>
    <property type="evidence" value="ECO:0007669"/>
    <property type="project" value="InterPro"/>
</dbReference>
<feature type="transmembrane region" description="Helical" evidence="1">
    <location>
        <begin position="9"/>
        <end position="31"/>
    </location>
</feature>
<reference evidence="3" key="1">
    <citation type="journal article" date="2014" name="Int. J. Syst. Evol. Microbiol.">
        <title>Complete genome sequence of Corynebacterium casei LMG S-19264T (=DSM 44701T), isolated from a smear-ripened cheese.</title>
        <authorList>
            <consortium name="US DOE Joint Genome Institute (JGI-PGF)"/>
            <person name="Walter F."/>
            <person name="Albersmeier A."/>
            <person name="Kalinowski J."/>
            <person name="Ruckert C."/>
        </authorList>
    </citation>
    <scope>NUCLEOTIDE SEQUENCE</scope>
    <source>
        <strain evidence="3">KCTC 42731</strain>
    </source>
</reference>
<dbReference type="PANTHER" id="PTHR34220:SF7">
    <property type="entry name" value="SENSOR HISTIDINE KINASE YPDA"/>
    <property type="match status" value="1"/>
</dbReference>
<keyword evidence="1" id="KW-1133">Transmembrane helix</keyword>
<accession>A0A919BMI8</accession>
<dbReference type="GO" id="GO:0016020">
    <property type="term" value="C:membrane"/>
    <property type="evidence" value="ECO:0007669"/>
    <property type="project" value="InterPro"/>
</dbReference>
<keyword evidence="1" id="KW-0812">Transmembrane</keyword>
<dbReference type="RefSeq" id="WP_189772359.1">
    <property type="nucleotide sequence ID" value="NZ_BNCK01000007.1"/>
</dbReference>